<keyword evidence="2 4" id="KW-0378">Hydrolase</keyword>
<dbReference type="Pfam" id="PF01522">
    <property type="entry name" value="Polysacc_deac_1"/>
    <property type="match status" value="1"/>
</dbReference>
<gene>
    <name evidence="4" type="ORF">RGB73_22470</name>
</gene>
<dbReference type="PANTHER" id="PTHR10587:SF133">
    <property type="entry name" value="CHITIN DEACETYLASE 1-RELATED"/>
    <property type="match status" value="1"/>
</dbReference>
<feature type="domain" description="NodB homology" evidence="3">
    <location>
        <begin position="49"/>
        <end position="232"/>
    </location>
</feature>
<dbReference type="InterPro" id="IPR011330">
    <property type="entry name" value="Glyco_hydro/deAcase_b/a-brl"/>
</dbReference>
<sequence>MGRTNLLMLIALVAVVTVCSYPGKANESPINRRSYEKQGVVWDVRTDRKVIALTFDDGPNPNYTPKILDLLKEYQARATFFVTGTQVKKYPQIAKRQVLEGHELGNHTYGHPKMSALGAQQIVKELIRTEQAIVAATGKQPPRLFRPPGGYLDPVLVTGARQAGYTTVLWSFHQDTQDWKRPGVSKIVNKVVHSARRGDIVLLHDHGGNRSQTVRALKRILPELQKRGYRFVTVSELLHEKEIKEIYNIHFMEEKNHSPS</sequence>
<dbReference type="InterPro" id="IPR002509">
    <property type="entry name" value="NODB_dom"/>
</dbReference>
<dbReference type="EMBL" id="CP134050">
    <property type="protein sequence ID" value="WNC13439.1"/>
    <property type="molecule type" value="Genomic_DNA"/>
</dbReference>
<evidence type="ECO:0000256" key="1">
    <source>
        <dbReference type="ARBA" id="ARBA00022723"/>
    </source>
</evidence>
<dbReference type="Gene3D" id="3.20.20.370">
    <property type="entry name" value="Glycoside hydrolase/deacetylase"/>
    <property type="match status" value="1"/>
</dbReference>
<protein>
    <submittedName>
        <fullName evidence="4">Polysaccharide deacetylase family protein</fullName>
        <ecNumber evidence="4">3.-.-.-</ecNumber>
    </submittedName>
</protein>
<keyword evidence="1" id="KW-0479">Metal-binding</keyword>
<dbReference type="Proteomes" id="UP001256827">
    <property type="component" value="Chromosome"/>
</dbReference>
<reference evidence="4 5" key="1">
    <citation type="submission" date="2023-09" db="EMBL/GenBank/DDBJ databases">
        <title>Complete Genome and Methylome dissection of Bacillus brevis NEB573 original source of BbsI restriction endonuclease.</title>
        <authorList>
            <person name="Fomenkov A."/>
            <person name="Roberts R.D."/>
        </authorList>
    </citation>
    <scope>NUCLEOTIDE SEQUENCE [LARGE SCALE GENOMIC DNA]</scope>
    <source>
        <strain evidence="4 5">NEB573</strain>
    </source>
</reference>
<evidence type="ECO:0000313" key="5">
    <source>
        <dbReference type="Proteomes" id="UP001256827"/>
    </source>
</evidence>
<name>A0ABY9T1S6_BREBE</name>
<dbReference type="EC" id="3.-.-.-" evidence="4"/>
<keyword evidence="5" id="KW-1185">Reference proteome</keyword>
<dbReference type="PANTHER" id="PTHR10587">
    <property type="entry name" value="GLYCOSYL TRANSFERASE-RELATED"/>
    <property type="match status" value="1"/>
</dbReference>
<evidence type="ECO:0000256" key="2">
    <source>
        <dbReference type="ARBA" id="ARBA00022801"/>
    </source>
</evidence>
<evidence type="ECO:0000259" key="3">
    <source>
        <dbReference type="PROSITE" id="PS51677"/>
    </source>
</evidence>
<proteinExistence type="predicted"/>
<dbReference type="SUPFAM" id="SSF88713">
    <property type="entry name" value="Glycoside hydrolase/deacetylase"/>
    <property type="match status" value="1"/>
</dbReference>
<dbReference type="GO" id="GO:0016787">
    <property type="term" value="F:hydrolase activity"/>
    <property type="evidence" value="ECO:0007669"/>
    <property type="project" value="UniProtKB-KW"/>
</dbReference>
<accession>A0ABY9T1S6</accession>
<evidence type="ECO:0000313" key="4">
    <source>
        <dbReference type="EMBL" id="WNC13439.1"/>
    </source>
</evidence>
<organism evidence="4 5">
    <name type="scientific">Brevibacillus brevis</name>
    <name type="common">Bacillus brevis</name>
    <dbReference type="NCBI Taxonomy" id="1393"/>
    <lineage>
        <taxon>Bacteria</taxon>
        <taxon>Bacillati</taxon>
        <taxon>Bacillota</taxon>
        <taxon>Bacilli</taxon>
        <taxon>Bacillales</taxon>
        <taxon>Paenibacillaceae</taxon>
        <taxon>Brevibacillus</taxon>
    </lineage>
</organism>
<dbReference type="PROSITE" id="PS51677">
    <property type="entry name" value="NODB"/>
    <property type="match status" value="1"/>
</dbReference>
<dbReference type="RefSeq" id="WP_310764946.1">
    <property type="nucleotide sequence ID" value="NZ_CP134050.1"/>
</dbReference>
<dbReference type="InterPro" id="IPR050248">
    <property type="entry name" value="Polysacc_deacetylase_ArnD"/>
</dbReference>
<dbReference type="CDD" id="cd10917">
    <property type="entry name" value="CE4_NodB_like_6s_7s"/>
    <property type="match status" value="1"/>
</dbReference>